<feature type="compositionally biased region" description="Low complexity" evidence="1">
    <location>
        <begin position="148"/>
        <end position="165"/>
    </location>
</feature>
<keyword evidence="3" id="KW-1185">Reference proteome</keyword>
<feature type="compositionally biased region" description="Basic residues" evidence="1">
    <location>
        <begin position="230"/>
        <end position="240"/>
    </location>
</feature>
<sequence length="292" mass="29612">MGSPEAYGWESGLESTHSSEESSESTFAPVWEHSSSPLIGPPSVVALDHTASVGAEVVSDHPSVAASPPEEFIPPPRFNAEAIARIENWSGEVVPGSPAPGSPAPALSSASGSGSSAGEPSGGGSVDSTLLGEELQDEEVGGDDVEISDGAVAGVDVEGSSGSVSPAASEGEGGDDGNLDVEMFNGSEVGVNAGAEGSSAPQNQGNGGSSSSDSGRLQIIAMSSPDANPPRRRPQRRRAQLRSPAEHRFAAPLPGGPNIPNRTRAQTQPIAARTRSRASQARVGRRYGCSRL</sequence>
<feature type="region of interest" description="Disordered" evidence="1">
    <location>
        <begin position="91"/>
        <end position="292"/>
    </location>
</feature>
<proteinExistence type="predicted"/>
<feature type="region of interest" description="Disordered" evidence="1">
    <location>
        <begin position="1"/>
        <end position="44"/>
    </location>
</feature>
<feature type="compositionally biased region" description="Polar residues" evidence="1">
    <location>
        <begin position="260"/>
        <end position="269"/>
    </location>
</feature>
<feature type="region of interest" description="Disordered" evidence="1">
    <location>
        <begin position="58"/>
        <end position="79"/>
    </location>
</feature>
<name>A0AAE0KA02_9PEZI</name>
<gene>
    <name evidence="2" type="ORF">B0H63DRAFT_483907</name>
</gene>
<comment type="caution">
    <text evidence="2">The sequence shown here is derived from an EMBL/GenBank/DDBJ whole genome shotgun (WGS) entry which is preliminary data.</text>
</comment>
<reference evidence="2" key="1">
    <citation type="journal article" date="2023" name="Mol. Phylogenet. Evol.">
        <title>Genome-scale phylogeny and comparative genomics of the fungal order Sordariales.</title>
        <authorList>
            <person name="Hensen N."/>
            <person name="Bonometti L."/>
            <person name="Westerberg I."/>
            <person name="Brannstrom I.O."/>
            <person name="Guillou S."/>
            <person name="Cros-Aarteil S."/>
            <person name="Calhoun S."/>
            <person name="Haridas S."/>
            <person name="Kuo A."/>
            <person name="Mondo S."/>
            <person name="Pangilinan J."/>
            <person name="Riley R."/>
            <person name="LaButti K."/>
            <person name="Andreopoulos B."/>
            <person name="Lipzen A."/>
            <person name="Chen C."/>
            <person name="Yan M."/>
            <person name="Daum C."/>
            <person name="Ng V."/>
            <person name="Clum A."/>
            <person name="Steindorff A."/>
            <person name="Ohm R.A."/>
            <person name="Martin F."/>
            <person name="Silar P."/>
            <person name="Natvig D.O."/>
            <person name="Lalanne C."/>
            <person name="Gautier V."/>
            <person name="Ament-Velasquez S.L."/>
            <person name="Kruys A."/>
            <person name="Hutchinson M.I."/>
            <person name="Powell A.J."/>
            <person name="Barry K."/>
            <person name="Miller A.N."/>
            <person name="Grigoriev I.V."/>
            <person name="Debuchy R."/>
            <person name="Gladieux P."/>
            <person name="Hiltunen Thoren M."/>
            <person name="Johannesson H."/>
        </authorList>
    </citation>
    <scope>NUCLEOTIDE SEQUENCE</scope>
    <source>
        <strain evidence="2">CBS 232.78</strain>
    </source>
</reference>
<dbReference type="Proteomes" id="UP001285441">
    <property type="component" value="Unassembled WGS sequence"/>
</dbReference>
<feature type="compositionally biased region" description="Low complexity" evidence="1">
    <location>
        <begin position="271"/>
        <end position="282"/>
    </location>
</feature>
<feature type="compositionally biased region" description="Acidic residues" evidence="1">
    <location>
        <begin position="134"/>
        <end position="147"/>
    </location>
</feature>
<organism evidence="2 3">
    <name type="scientific">Podospora didyma</name>
    <dbReference type="NCBI Taxonomy" id="330526"/>
    <lineage>
        <taxon>Eukaryota</taxon>
        <taxon>Fungi</taxon>
        <taxon>Dikarya</taxon>
        <taxon>Ascomycota</taxon>
        <taxon>Pezizomycotina</taxon>
        <taxon>Sordariomycetes</taxon>
        <taxon>Sordariomycetidae</taxon>
        <taxon>Sordariales</taxon>
        <taxon>Podosporaceae</taxon>
        <taxon>Podospora</taxon>
    </lineage>
</organism>
<reference evidence="2" key="2">
    <citation type="submission" date="2023-06" db="EMBL/GenBank/DDBJ databases">
        <authorList>
            <consortium name="Lawrence Berkeley National Laboratory"/>
            <person name="Haridas S."/>
            <person name="Hensen N."/>
            <person name="Bonometti L."/>
            <person name="Westerberg I."/>
            <person name="Brannstrom I.O."/>
            <person name="Guillou S."/>
            <person name="Cros-Aarteil S."/>
            <person name="Calhoun S."/>
            <person name="Kuo A."/>
            <person name="Mondo S."/>
            <person name="Pangilinan J."/>
            <person name="Riley R."/>
            <person name="LaButti K."/>
            <person name="Andreopoulos B."/>
            <person name="Lipzen A."/>
            <person name="Chen C."/>
            <person name="Yanf M."/>
            <person name="Daum C."/>
            <person name="Ng V."/>
            <person name="Clum A."/>
            <person name="Steindorff A."/>
            <person name="Ohm R."/>
            <person name="Martin F."/>
            <person name="Silar P."/>
            <person name="Natvig D."/>
            <person name="Lalanne C."/>
            <person name="Gautier V."/>
            <person name="Ament-velasquez S.L."/>
            <person name="Kruys A."/>
            <person name="Hutchinson M.I."/>
            <person name="Powell A.J."/>
            <person name="Barry K."/>
            <person name="Miller A.N."/>
            <person name="Grigoriev I.V."/>
            <person name="Debuchy R."/>
            <person name="Gladieux P."/>
            <person name="Thoren M.H."/>
            <person name="Johannesson H."/>
        </authorList>
    </citation>
    <scope>NUCLEOTIDE SEQUENCE</scope>
    <source>
        <strain evidence="2">CBS 232.78</strain>
    </source>
</reference>
<feature type="compositionally biased region" description="Low complexity" evidence="1">
    <location>
        <begin position="197"/>
        <end position="215"/>
    </location>
</feature>
<evidence type="ECO:0000256" key="1">
    <source>
        <dbReference type="SAM" id="MobiDB-lite"/>
    </source>
</evidence>
<evidence type="ECO:0000313" key="2">
    <source>
        <dbReference type="EMBL" id="KAK3372121.1"/>
    </source>
</evidence>
<dbReference type="AlphaFoldDB" id="A0AAE0KA02"/>
<protein>
    <submittedName>
        <fullName evidence="2">Uncharacterized protein</fullName>
    </submittedName>
</protein>
<dbReference type="EMBL" id="JAULSW010000008">
    <property type="protein sequence ID" value="KAK3372121.1"/>
    <property type="molecule type" value="Genomic_DNA"/>
</dbReference>
<evidence type="ECO:0000313" key="3">
    <source>
        <dbReference type="Proteomes" id="UP001285441"/>
    </source>
</evidence>
<accession>A0AAE0KA02</accession>
<feature type="compositionally biased region" description="Low complexity" evidence="1">
    <location>
        <begin position="104"/>
        <end position="119"/>
    </location>
</feature>